<comment type="caution">
    <text evidence="1">The sequence shown here is derived from an EMBL/GenBank/DDBJ whole genome shotgun (WGS) entry which is preliminary data.</text>
</comment>
<evidence type="ECO:0008006" key="3">
    <source>
        <dbReference type="Google" id="ProtNLM"/>
    </source>
</evidence>
<protein>
    <recommendedName>
        <fullName evidence="3">Galactose mutarotase-like protein</fullName>
    </recommendedName>
</protein>
<organism evidence="1 2">
    <name type="scientific">Aureobasidium pullulans</name>
    <name type="common">Black yeast</name>
    <name type="synonym">Pullularia pullulans</name>
    <dbReference type="NCBI Taxonomy" id="5580"/>
    <lineage>
        <taxon>Eukaryota</taxon>
        <taxon>Fungi</taxon>
        <taxon>Dikarya</taxon>
        <taxon>Ascomycota</taxon>
        <taxon>Pezizomycotina</taxon>
        <taxon>Dothideomycetes</taxon>
        <taxon>Dothideomycetidae</taxon>
        <taxon>Dothideales</taxon>
        <taxon>Saccotheciaceae</taxon>
        <taxon>Aureobasidium</taxon>
    </lineage>
</organism>
<gene>
    <name evidence="1" type="ORF">QM012_003391</name>
</gene>
<sequence>MAVPSLPDTQEDILSLRQAGDIFQSQQGPSVVDVSLRALIVDHNVADQFGVILVHRHSNLEQGEAMVAFNSTATPWPSRSCNPCGGSIVPQAWRINNGKLQPYEYRFIPSESGVTNVLDEHSAFVEEFIKAIEHHGLSSCAGLSLVPEGGKECLEITVNSTNIMIPSDQLQPGQMELGSTETMWFFDQKEQYRKYKCRCVDTGSSTNSNHNHIDGA</sequence>
<name>A0ABR0T9Q0_AURPU</name>
<dbReference type="Proteomes" id="UP001341245">
    <property type="component" value="Unassembled WGS sequence"/>
</dbReference>
<dbReference type="EMBL" id="JASGXD010000016">
    <property type="protein sequence ID" value="KAK6000666.1"/>
    <property type="molecule type" value="Genomic_DNA"/>
</dbReference>
<proteinExistence type="predicted"/>
<reference evidence="1 2" key="1">
    <citation type="submission" date="2023-11" db="EMBL/GenBank/DDBJ databases">
        <title>Draft genome sequence and annotation of the polyextremotolerant black yeast-like fungus Aureobasidium pullulans NRRL 62042.</title>
        <authorList>
            <person name="Dielentheis-Frenken M.R.E."/>
            <person name="Wibberg D."/>
            <person name="Blank L.M."/>
            <person name="Tiso T."/>
        </authorList>
    </citation>
    <scope>NUCLEOTIDE SEQUENCE [LARGE SCALE GENOMIC DNA]</scope>
    <source>
        <strain evidence="1 2">NRRL 62042</strain>
    </source>
</reference>
<evidence type="ECO:0000313" key="1">
    <source>
        <dbReference type="EMBL" id="KAK6000666.1"/>
    </source>
</evidence>
<evidence type="ECO:0000313" key="2">
    <source>
        <dbReference type="Proteomes" id="UP001341245"/>
    </source>
</evidence>
<keyword evidence="2" id="KW-1185">Reference proteome</keyword>
<accession>A0ABR0T9Q0</accession>